<evidence type="ECO:0000313" key="2">
    <source>
        <dbReference type="EMBL" id="MDN4571668.1"/>
    </source>
</evidence>
<sequence length="79" mass="8612">ALLLILVAAYLWTRTSRTFLFWAAFILTRPLGAVVGDFLDKPVSAGGLALSRYSASFALLAFILTSLLLFRQRAAAKAH</sequence>
<reference evidence="3" key="1">
    <citation type="submission" date="2018-04" db="EMBL/GenBank/DDBJ databases">
        <authorList>
            <person name="Jy Z."/>
        </authorList>
    </citation>
    <scope>NUCLEOTIDE SEQUENCE</scope>
    <source>
        <strain evidence="3">LA18</strain>
    </source>
</reference>
<evidence type="ECO:0000313" key="3">
    <source>
        <dbReference type="EMBL" id="MDN4571681.1"/>
    </source>
</evidence>
<evidence type="ECO:0000256" key="1">
    <source>
        <dbReference type="SAM" id="Phobius"/>
    </source>
</evidence>
<keyword evidence="1" id="KW-1133">Transmembrane helix</keyword>
<evidence type="ECO:0000313" key="4">
    <source>
        <dbReference type="Proteomes" id="UP001172791"/>
    </source>
</evidence>
<feature type="non-terminal residue" evidence="3">
    <location>
        <position position="1"/>
    </location>
</feature>
<accession>A0AAW7MG08</accession>
<proteinExistence type="predicted"/>
<feature type="transmembrane region" description="Helical" evidence="1">
    <location>
        <begin position="51"/>
        <end position="70"/>
    </location>
</feature>
<dbReference type="EMBL" id="QAIC01000003">
    <property type="protein sequence ID" value="MDN4571668.1"/>
    <property type="molecule type" value="Genomic_DNA"/>
</dbReference>
<dbReference type="EMBL" id="QAIC01000011">
    <property type="protein sequence ID" value="MDN4571681.1"/>
    <property type="molecule type" value="Genomic_DNA"/>
</dbReference>
<dbReference type="Proteomes" id="UP001172791">
    <property type="component" value="Unassembled WGS sequence"/>
</dbReference>
<feature type="transmembrane region" description="Helical" evidence="1">
    <location>
        <begin position="19"/>
        <end position="39"/>
    </location>
</feature>
<dbReference type="Pfam" id="PF03988">
    <property type="entry name" value="DUF347"/>
    <property type="match status" value="1"/>
</dbReference>
<dbReference type="InterPro" id="IPR007136">
    <property type="entry name" value="DUF347"/>
</dbReference>
<keyword evidence="1" id="KW-0812">Transmembrane</keyword>
<evidence type="ECO:0008006" key="5">
    <source>
        <dbReference type="Google" id="ProtNLM"/>
    </source>
</evidence>
<protein>
    <recommendedName>
        <fullName evidence="5">MFS transporter</fullName>
    </recommendedName>
</protein>
<name>A0AAW7MG08_9BURK</name>
<keyword evidence="1" id="KW-0472">Membrane</keyword>
<comment type="caution">
    <text evidence="3">The sequence shown here is derived from an EMBL/GenBank/DDBJ whole genome shotgun (WGS) entry which is preliminary data.</text>
</comment>
<gene>
    <name evidence="2" type="ORF">DBA34_00015</name>
    <name evidence="3" type="ORF">DBA34_00115</name>
</gene>
<dbReference type="AlphaFoldDB" id="A0AAW7MG08"/>
<organism evidence="3 4">
    <name type="scientific">Pandoraea cepalis</name>
    <dbReference type="NCBI Taxonomy" id="2508294"/>
    <lineage>
        <taxon>Bacteria</taxon>
        <taxon>Pseudomonadati</taxon>
        <taxon>Pseudomonadota</taxon>
        <taxon>Betaproteobacteria</taxon>
        <taxon>Burkholderiales</taxon>
        <taxon>Burkholderiaceae</taxon>
        <taxon>Pandoraea</taxon>
    </lineage>
</organism>